<evidence type="ECO:0000256" key="1">
    <source>
        <dbReference type="SAM" id="MobiDB-lite"/>
    </source>
</evidence>
<evidence type="ECO:0000313" key="3">
    <source>
        <dbReference type="Proteomes" id="UP000624183"/>
    </source>
</evidence>
<organism evidence="2 3">
    <name type="scientific">Streptomyces rubiginosohelvolus</name>
    <dbReference type="NCBI Taxonomy" id="67362"/>
    <lineage>
        <taxon>Bacteria</taxon>
        <taxon>Bacillati</taxon>
        <taxon>Actinomycetota</taxon>
        <taxon>Actinomycetes</taxon>
        <taxon>Kitasatosporales</taxon>
        <taxon>Streptomycetaceae</taxon>
        <taxon>Streptomyces</taxon>
    </lineage>
</organism>
<accession>A0ABQ3BH05</accession>
<name>A0ABQ3BH05_9ACTN</name>
<feature type="compositionally biased region" description="Low complexity" evidence="1">
    <location>
        <begin position="337"/>
        <end position="351"/>
    </location>
</feature>
<keyword evidence="3" id="KW-1185">Reference proteome</keyword>
<comment type="caution">
    <text evidence="2">The sequence shown here is derived from an EMBL/GenBank/DDBJ whole genome shotgun (WGS) entry which is preliminary data.</text>
</comment>
<evidence type="ECO:0000313" key="2">
    <source>
        <dbReference type="EMBL" id="GGZ43904.1"/>
    </source>
</evidence>
<feature type="compositionally biased region" description="Pro residues" evidence="1">
    <location>
        <begin position="327"/>
        <end position="336"/>
    </location>
</feature>
<proteinExistence type="predicted"/>
<dbReference type="EMBL" id="BMUW01000002">
    <property type="protein sequence ID" value="GGZ43904.1"/>
    <property type="molecule type" value="Genomic_DNA"/>
</dbReference>
<feature type="region of interest" description="Disordered" evidence="1">
    <location>
        <begin position="327"/>
        <end position="351"/>
    </location>
</feature>
<feature type="compositionally biased region" description="Pro residues" evidence="1">
    <location>
        <begin position="22"/>
        <end position="31"/>
    </location>
</feature>
<protein>
    <submittedName>
        <fullName evidence="2">Uncharacterized protein</fullName>
    </submittedName>
</protein>
<reference evidence="3" key="1">
    <citation type="journal article" date="2019" name="Int. J. Syst. Evol. Microbiol.">
        <title>The Global Catalogue of Microorganisms (GCM) 10K type strain sequencing project: providing services to taxonomists for standard genome sequencing and annotation.</title>
        <authorList>
            <consortium name="The Broad Institute Genomics Platform"/>
            <consortium name="The Broad Institute Genome Sequencing Center for Infectious Disease"/>
            <person name="Wu L."/>
            <person name="Ma J."/>
        </authorList>
    </citation>
    <scope>NUCLEOTIDE SEQUENCE [LARGE SCALE GENOMIC DNA]</scope>
    <source>
        <strain evidence="3">JCM 4602</strain>
    </source>
</reference>
<dbReference type="Gene3D" id="3.40.50.720">
    <property type="entry name" value="NAD(P)-binding Rossmann-like Domain"/>
    <property type="match status" value="1"/>
</dbReference>
<sequence length="351" mass="36772">MARGRARPVTTRAGPPRSAPEHPVPAFPPPSDPEDSVTRSRLAPGTGIVTVPGAAPVLRTSGGEFLRIDTGGVTGEALVRRLTGEETPGGQMPGEDPRTAELARLVQAFEAGGHAVSAPPRAPLAGRTVHVLGDPVLTGPVARCAGAEGAEVRRITPDQVAGFARATSDHHRPEGRVAVVWCLDSPVPEGLWDTVDRLPDRRIAWLRCHREGSHSWIEPLAVAPGDVTSRHVRLRRLAATPAHRELAAYWAGHRTPDTGPHPTEASAALIAALLTADLIAWAEAEAEAEAAGPDGAGLPTGLPARRRLRRVDLRDLTFTEHPVLPVPDVAPLPAPAPVGTRAGAGAAEARP</sequence>
<feature type="region of interest" description="Disordered" evidence="1">
    <location>
        <begin position="1"/>
        <end position="47"/>
    </location>
</feature>
<dbReference type="Proteomes" id="UP000624183">
    <property type="component" value="Unassembled WGS sequence"/>
</dbReference>
<gene>
    <name evidence="2" type="ORF">GCM10010328_17650</name>
</gene>